<keyword evidence="2 6" id="KW-0812">Transmembrane</keyword>
<feature type="transmembrane region" description="Helical" evidence="6">
    <location>
        <begin position="193"/>
        <end position="215"/>
    </location>
</feature>
<keyword evidence="4 6" id="KW-0472">Membrane</keyword>
<reference evidence="8" key="2">
    <citation type="submission" date="2023-05" db="EMBL/GenBank/DDBJ databases">
        <authorList>
            <consortium name="Lawrence Berkeley National Laboratory"/>
            <person name="Steindorff A."/>
            <person name="Hensen N."/>
            <person name="Bonometti L."/>
            <person name="Westerberg I."/>
            <person name="Brannstrom I.O."/>
            <person name="Guillou S."/>
            <person name="Cros-Aarteil S."/>
            <person name="Calhoun S."/>
            <person name="Haridas S."/>
            <person name="Kuo A."/>
            <person name="Mondo S."/>
            <person name="Pangilinan J."/>
            <person name="Riley R."/>
            <person name="Labutti K."/>
            <person name="Andreopoulos B."/>
            <person name="Lipzen A."/>
            <person name="Chen C."/>
            <person name="Yanf M."/>
            <person name="Daum C."/>
            <person name="Ng V."/>
            <person name="Clum A."/>
            <person name="Ohm R."/>
            <person name="Martin F."/>
            <person name="Silar P."/>
            <person name="Natvig D."/>
            <person name="Lalanne C."/>
            <person name="Gautier V."/>
            <person name="Ament-Velasquez S.L."/>
            <person name="Kruys A."/>
            <person name="Hutchinson M.I."/>
            <person name="Powell A.J."/>
            <person name="Barry K."/>
            <person name="Miller A.N."/>
            <person name="Grigoriev I.V."/>
            <person name="Debuchy R."/>
            <person name="Gladieux P."/>
            <person name="Thoren M.H."/>
            <person name="Johannesson H."/>
        </authorList>
    </citation>
    <scope>NUCLEOTIDE SEQUENCE</scope>
    <source>
        <strain evidence="8">PSN309</strain>
    </source>
</reference>
<feature type="domain" description="Rhodopsin" evidence="7">
    <location>
        <begin position="49"/>
        <end position="230"/>
    </location>
</feature>
<feature type="transmembrane region" description="Helical" evidence="6">
    <location>
        <begin position="27"/>
        <end position="48"/>
    </location>
</feature>
<dbReference type="Proteomes" id="UP001302126">
    <property type="component" value="Unassembled WGS sequence"/>
</dbReference>
<keyword evidence="9" id="KW-1185">Reference proteome</keyword>
<dbReference type="PANTHER" id="PTHR33048:SF129">
    <property type="entry name" value="INTEGRAL MEMBRANE PROTEIN-RELATED"/>
    <property type="match status" value="1"/>
</dbReference>
<proteinExistence type="inferred from homology"/>
<evidence type="ECO:0000256" key="4">
    <source>
        <dbReference type="ARBA" id="ARBA00023136"/>
    </source>
</evidence>
<organism evidence="8 9">
    <name type="scientific">Podospora australis</name>
    <dbReference type="NCBI Taxonomy" id="1536484"/>
    <lineage>
        <taxon>Eukaryota</taxon>
        <taxon>Fungi</taxon>
        <taxon>Dikarya</taxon>
        <taxon>Ascomycota</taxon>
        <taxon>Pezizomycotina</taxon>
        <taxon>Sordariomycetes</taxon>
        <taxon>Sordariomycetidae</taxon>
        <taxon>Sordariales</taxon>
        <taxon>Podosporaceae</taxon>
        <taxon>Podospora</taxon>
    </lineage>
</organism>
<dbReference type="InterPro" id="IPR052337">
    <property type="entry name" value="SAT4-like"/>
</dbReference>
<evidence type="ECO:0000259" key="7">
    <source>
        <dbReference type="Pfam" id="PF20684"/>
    </source>
</evidence>
<dbReference type="AlphaFoldDB" id="A0AAN6WKW1"/>
<reference evidence="8" key="1">
    <citation type="journal article" date="2023" name="Mol. Phylogenet. Evol.">
        <title>Genome-scale phylogeny and comparative genomics of the fungal order Sordariales.</title>
        <authorList>
            <person name="Hensen N."/>
            <person name="Bonometti L."/>
            <person name="Westerberg I."/>
            <person name="Brannstrom I.O."/>
            <person name="Guillou S."/>
            <person name="Cros-Aarteil S."/>
            <person name="Calhoun S."/>
            <person name="Haridas S."/>
            <person name="Kuo A."/>
            <person name="Mondo S."/>
            <person name="Pangilinan J."/>
            <person name="Riley R."/>
            <person name="LaButti K."/>
            <person name="Andreopoulos B."/>
            <person name="Lipzen A."/>
            <person name="Chen C."/>
            <person name="Yan M."/>
            <person name="Daum C."/>
            <person name="Ng V."/>
            <person name="Clum A."/>
            <person name="Steindorff A."/>
            <person name="Ohm R.A."/>
            <person name="Martin F."/>
            <person name="Silar P."/>
            <person name="Natvig D.O."/>
            <person name="Lalanne C."/>
            <person name="Gautier V."/>
            <person name="Ament-Velasquez S.L."/>
            <person name="Kruys A."/>
            <person name="Hutchinson M.I."/>
            <person name="Powell A.J."/>
            <person name="Barry K."/>
            <person name="Miller A.N."/>
            <person name="Grigoriev I.V."/>
            <person name="Debuchy R."/>
            <person name="Gladieux P."/>
            <person name="Hiltunen Thoren M."/>
            <person name="Johannesson H."/>
        </authorList>
    </citation>
    <scope>NUCLEOTIDE SEQUENCE</scope>
    <source>
        <strain evidence="8">PSN309</strain>
    </source>
</reference>
<comment type="similarity">
    <text evidence="5">Belongs to the SAT4 family.</text>
</comment>
<keyword evidence="3 6" id="KW-1133">Transmembrane helix</keyword>
<evidence type="ECO:0000256" key="5">
    <source>
        <dbReference type="ARBA" id="ARBA00038359"/>
    </source>
</evidence>
<feature type="transmembrane region" description="Helical" evidence="6">
    <location>
        <begin position="68"/>
        <end position="88"/>
    </location>
</feature>
<dbReference type="GO" id="GO:0016020">
    <property type="term" value="C:membrane"/>
    <property type="evidence" value="ECO:0007669"/>
    <property type="project" value="UniProtKB-SubCell"/>
</dbReference>
<feature type="transmembrane region" description="Helical" evidence="6">
    <location>
        <begin position="140"/>
        <end position="164"/>
    </location>
</feature>
<protein>
    <recommendedName>
        <fullName evidence="7">Rhodopsin domain-containing protein</fullName>
    </recommendedName>
</protein>
<accession>A0AAN6WKW1</accession>
<feature type="transmembrane region" description="Helical" evidence="6">
    <location>
        <begin position="115"/>
        <end position="133"/>
    </location>
</feature>
<dbReference type="Pfam" id="PF20684">
    <property type="entry name" value="Fung_rhodopsin"/>
    <property type="match status" value="1"/>
</dbReference>
<dbReference type="EMBL" id="MU864849">
    <property type="protein sequence ID" value="KAK4181997.1"/>
    <property type="molecule type" value="Genomic_DNA"/>
</dbReference>
<dbReference type="InterPro" id="IPR049326">
    <property type="entry name" value="Rhodopsin_dom_fungi"/>
</dbReference>
<gene>
    <name evidence="8" type="ORF">QBC35DRAFT_230136</name>
</gene>
<comment type="caution">
    <text evidence="8">The sequence shown here is derived from an EMBL/GenBank/DDBJ whole genome shotgun (WGS) entry which is preliminary data.</text>
</comment>
<evidence type="ECO:0000256" key="2">
    <source>
        <dbReference type="ARBA" id="ARBA00022692"/>
    </source>
</evidence>
<evidence type="ECO:0000313" key="9">
    <source>
        <dbReference type="Proteomes" id="UP001302126"/>
    </source>
</evidence>
<evidence type="ECO:0000313" key="8">
    <source>
        <dbReference type="EMBL" id="KAK4181997.1"/>
    </source>
</evidence>
<evidence type="ECO:0000256" key="3">
    <source>
        <dbReference type="ARBA" id="ARBA00022989"/>
    </source>
</evidence>
<evidence type="ECO:0000256" key="6">
    <source>
        <dbReference type="SAM" id="Phobius"/>
    </source>
</evidence>
<comment type="subcellular location">
    <subcellularLocation>
        <location evidence="1">Membrane</location>
        <topology evidence="1">Multi-pass membrane protein</topology>
    </subcellularLocation>
</comment>
<evidence type="ECO:0000256" key="1">
    <source>
        <dbReference type="ARBA" id="ARBA00004141"/>
    </source>
</evidence>
<sequence>MADDAGGAPPLAPAGPPMEVPGPDISIAGRFVGVSTPLYIIAIVMVAVRLYNRIRNTSGNSSVLAEDVFAVLACIADSFQIGLLYAAIPHGFGRHNFYLRIDEQIEGMRLMQMSYLPWACGVAFGKISTICLLMRLKATWIWLFRSLIGMQVLGAIAIIIFMLVSCRPIEASWNPMVPGASCWNPIVFQASVYFMAATAIVTDIIFGAISTALLYKIRRPRHEKIIVIMLMN</sequence>
<dbReference type="PANTHER" id="PTHR33048">
    <property type="entry name" value="PTH11-LIKE INTEGRAL MEMBRANE PROTEIN (AFU_ORTHOLOGUE AFUA_5G11245)"/>
    <property type="match status" value="1"/>
</dbReference>
<name>A0AAN6WKW1_9PEZI</name>